<keyword evidence="4" id="KW-0548">Nucleotidyltransferase</keyword>
<comment type="catalytic activity">
    <reaction evidence="8">
        <text>DNA(n) + a 2'-deoxyribonucleoside 5'-triphosphate = DNA(n+1) + diphosphate</text>
        <dbReference type="Rhea" id="RHEA:22508"/>
        <dbReference type="Rhea" id="RHEA-COMP:17339"/>
        <dbReference type="Rhea" id="RHEA-COMP:17340"/>
        <dbReference type="ChEBI" id="CHEBI:33019"/>
        <dbReference type="ChEBI" id="CHEBI:61560"/>
        <dbReference type="ChEBI" id="CHEBI:173112"/>
        <dbReference type="EC" id="2.7.7.7"/>
    </reaction>
</comment>
<dbReference type="SUPFAM" id="SSF48019">
    <property type="entry name" value="post-AAA+ oligomerization domain-like"/>
    <property type="match status" value="1"/>
</dbReference>
<evidence type="ECO:0000256" key="2">
    <source>
        <dbReference type="ARBA" id="ARBA00017703"/>
    </source>
</evidence>
<dbReference type="SUPFAM" id="SSF52540">
    <property type="entry name" value="P-loop containing nucleoside triphosphate hydrolases"/>
    <property type="match status" value="1"/>
</dbReference>
<dbReference type="Pfam" id="PF14840">
    <property type="entry name" value="DNA_pol3_delt_C"/>
    <property type="match status" value="1"/>
</dbReference>
<evidence type="ECO:0000256" key="6">
    <source>
        <dbReference type="ARBA" id="ARBA00022932"/>
    </source>
</evidence>
<organism evidence="12 13">
    <name type="scientific">Marinimicrobium koreense</name>
    <dbReference type="NCBI Taxonomy" id="306545"/>
    <lineage>
        <taxon>Bacteria</taxon>
        <taxon>Pseudomonadati</taxon>
        <taxon>Pseudomonadota</taxon>
        <taxon>Gammaproteobacteria</taxon>
        <taxon>Cellvibrionales</taxon>
        <taxon>Cellvibrionaceae</taxon>
        <taxon>Marinimicrobium</taxon>
    </lineage>
</organism>
<comment type="caution">
    <text evidence="12">The sequence shown here is derived from an EMBL/GenBank/DDBJ whole genome shotgun (WGS) entry which is preliminary data.</text>
</comment>
<evidence type="ECO:0000259" key="11">
    <source>
        <dbReference type="Pfam" id="PF14840"/>
    </source>
</evidence>
<dbReference type="NCBIfam" id="TIGR01128">
    <property type="entry name" value="holA"/>
    <property type="match status" value="1"/>
</dbReference>
<dbReference type="InterPro" id="IPR010372">
    <property type="entry name" value="DNA_pol3_delta_N"/>
</dbReference>
<dbReference type="GO" id="GO:0003677">
    <property type="term" value="F:DNA binding"/>
    <property type="evidence" value="ECO:0007669"/>
    <property type="project" value="InterPro"/>
</dbReference>
<keyword evidence="6" id="KW-0239">DNA-directed DNA polymerase</keyword>
<evidence type="ECO:0000313" key="13">
    <source>
        <dbReference type="Proteomes" id="UP000273643"/>
    </source>
</evidence>
<keyword evidence="5" id="KW-0235">DNA replication</keyword>
<dbReference type="PANTHER" id="PTHR34388">
    <property type="entry name" value="DNA POLYMERASE III SUBUNIT DELTA"/>
    <property type="match status" value="1"/>
</dbReference>
<proteinExistence type="inferred from homology"/>
<evidence type="ECO:0000256" key="3">
    <source>
        <dbReference type="ARBA" id="ARBA00022679"/>
    </source>
</evidence>
<comment type="similarity">
    <text evidence="7">Belongs to the DNA polymerase HolA subunit family.</text>
</comment>
<dbReference type="InterPro" id="IPR008921">
    <property type="entry name" value="DNA_pol3_clamp-load_cplx_C"/>
</dbReference>
<evidence type="ECO:0000259" key="10">
    <source>
        <dbReference type="Pfam" id="PF06144"/>
    </source>
</evidence>
<gene>
    <name evidence="12" type="ORF">EDC38_1517</name>
</gene>
<dbReference type="EMBL" id="RJUK01000001">
    <property type="protein sequence ID" value="ROQ20899.1"/>
    <property type="molecule type" value="Genomic_DNA"/>
</dbReference>
<dbReference type="OrthoDB" id="9770982at2"/>
<dbReference type="Pfam" id="PF06144">
    <property type="entry name" value="DNA_pol3_delta"/>
    <property type="match status" value="1"/>
</dbReference>
<evidence type="ECO:0000256" key="5">
    <source>
        <dbReference type="ARBA" id="ARBA00022705"/>
    </source>
</evidence>
<sequence>MAKLRPEQLGQALNKSLAPIYLVSGDEPLLVQEACDQIRAAARSQGFGERELYHADASFDWTQLLSAANSLSLFADRKILEVRLPTGKPGDKGGKVLQEYAKAPSEDNLLLVVTGKLDRNALKAKWLKALEDSGSHVQVWPVTPAQLPRWIAQRMKAAGLTADSAAIDLLASRVEGNLLAAAQEVEKLKLLTDSPEISTELMASVVADSARYDVFGLVDKALHGDARGAVKSLQGLKVEGTEPIALLWALARDLRALVQISQAASQGIPFERAAQAAGIWNKRQPLVQSALRRLSPGQLQQLLRKANGIDRAIKGMRQADPWAELLDLTLNLAGVQSLQPANERLSLKL</sequence>
<evidence type="ECO:0000256" key="8">
    <source>
        <dbReference type="ARBA" id="ARBA00049244"/>
    </source>
</evidence>
<dbReference type="PANTHER" id="PTHR34388:SF1">
    <property type="entry name" value="DNA POLYMERASE III SUBUNIT DELTA"/>
    <property type="match status" value="1"/>
</dbReference>
<reference evidence="12 13" key="1">
    <citation type="submission" date="2018-11" db="EMBL/GenBank/DDBJ databases">
        <title>Genomic Encyclopedia of Type Strains, Phase IV (KMG-IV): sequencing the most valuable type-strain genomes for metagenomic binning, comparative biology and taxonomic classification.</title>
        <authorList>
            <person name="Goeker M."/>
        </authorList>
    </citation>
    <scope>NUCLEOTIDE SEQUENCE [LARGE SCALE GENOMIC DNA]</scope>
    <source>
        <strain evidence="12 13">DSM 16974</strain>
    </source>
</reference>
<dbReference type="InterPro" id="IPR032780">
    <property type="entry name" value="DNA_pol3_delt_C"/>
</dbReference>
<dbReference type="GO" id="GO:0006261">
    <property type="term" value="P:DNA-templated DNA replication"/>
    <property type="evidence" value="ECO:0007669"/>
    <property type="project" value="TreeGrafter"/>
</dbReference>
<feature type="domain" description="DNA polymerase III subunit delta C-terminal" evidence="11">
    <location>
        <begin position="215"/>
        <end position="333"/>
    </location>
</feature>
<dbReference type="Proteomes" id="UP000273643">
    <property type="component" value="Unassembled WGS sequence"/>
</dbReference>
<dbReference type="GO" id="GO:0003887">
    <property type="term" value="F:DNA-directed DNA polymerase activity"/>
    <property type="evidence" value="ECO:0007669"/>
    <property type="project" value="UniProtKB-UniRule"/>
</dbReference>
<dbReference type="Gene3D" id="1.20.272.10">
    <property type="match status" value="1"/>
</dbReference>
<dbReference type="InterPro" id="IPR027417">
    <property type="entry name" value="P-loop_NTPase"/>
</dbReference>
<evidence type="ECO:0000256" key="1">
    <source>
        <dbReference type="ARBA" id="ARBA00012417"/>
    </source>
</evidence>
<dbReference type="Gene3D" id="1.10.8.60">
    <property type="match status" value="1"/>
</dbReference>
<dbReference type="RefSeq" id="WP_123637977.1">
    <property type="nucleotide sequence ID" value="NZ_JBHYFO010000029.1"/>
</dbReference>
<feature type="domain" description="DNA polymerase III delta N-terminal" evidence="10">
    <location>
        <begin position="21"/>
        <end position="135"/>
    </location>
</feature>
<dbReference type="EC" id="2.7.7.7" evidence="1 9"/>
<dbReference type="InterPro" id="IPR005790">
    <property type="entry name" value="DNA_polIII_delta"/>
</dbReference>
<dbReference type="CDD" id="cd18138">
    <property type="entry name" value="HLD_clamp_pol_III_delta"/>
    <property type="match status" value="1"/>
</dbReference>
<evidence type="ECO:0000313" key="12">
    <source>
        <dbReference type="EMBL" id="ROQ20899.1"/>
    </source>
</evidence>
<protein>
    <recommendedName>
        <fullName evidence="2 9">DNA polymerase III subunit delta</fullName>
        <ecNumber evidence="1 9">2.7.7.7</ecNumber>
    </recommendedName>
</protein>
<evidence type="ECO:0000256" key="4">
    <source>
        <dbReference type="ARBA" id="ARBA00022695"/>
    </source>
</evidence>
<name>A0A3N1NYL6_9GAMM</name>
<evidence type="ECO:0000256" key="9">
    <source>
        <dbReference type="NCBIfam" id="TIGR01128"/>
    </source>
</evidence>
<evidence type="ECO:0000256" key="7">
    <source>
        <dbReference type="ARBA" id="ARBA00034754"/>
    </source>
</evidence>
<accession>A0A3N1NYL6</accession>
<dbReference type="AlphaFoldDB" id="A0A3N1NYL6"/>
<keyword evidence="13" id="KW-1185">Reference proteome</keyword>
<dbReference type="Gene3D" id="3.40.50.300">
    <property type="entry name" value="P-loop containing nucleotide triphosphate hydrolases"/>
    <property type="match status" value="1"/>
</dbReference>
<keyword evidence="3" id="KW-0808">Transferase</keyword>
<dbReference type="GO" id="GO:0009360">
    <property type="term" value="C:DNA polymerase III complex"/>
    <property type="evidence" value="ECO:0007669"/>
    <property type="project" value="UniProtKB-UniRule"/>
</dbReference>